<dbReference type="EMBL" id="RXII01000046">
    <property type="protein sequence ID" value="RZN62484.1"/>
    <property type="molecule type" value="Genomic_DNA"/>
</dbReference>
<name>A0A429GPR3_9CREN</name>
<evidence type="ECO:0000313" key="10">
    <source>
        <dbReference type="Proteomes" id="UP000277582"/>
    </source>
</evidence>
<dbReference type="InterPro" id="IPR003958">
    <property type="entry name" value="CBFA_NFYB_domain"/>
</dbReference>
<evidence type="ECO:0000256" key="2">
    <source>
        <dbReference type="ARBA" id="ARBA00004496"/>
    </source>
</evidence>
<keyword evidence="5" id="KW-0963">Cytoplasm</keyword>
<protein>
    <submittedName>
        <fullName evidence="8">Histone</fullName>
    </submittedName>
</protein>
<reference evidence="9 11" key="2">
    <citation type="journal article" date="2019" name="Nat. Microbiol.">
        <title>Wide diversity of methane and short-chain alkane metabolisms in uncultured archaea.</title>
        <authorList>
            <person name="Borrel G."/>
            <person name="Adam P.S."/>
            <person name="McKay L.J."/>
            <person name="Chen L.X."/>
            <person name="Sierra-Garcia I.N."/>
            <person name="Sieber C.M."/>
            <person name="Letourneur Q."/>
            <person name="Ghozlane A."/>
            <person name="Andersen G.L."/>
            <person name="Li W.J."/>
            <person name="Hallam S.J."/>
            <person name="Muyzer G."/>
            <person name="de Oliveira V.M."/>
            <person name="Inskeep W.P."/>
            <person name="Banfield J.F."/>
            <person name="Gribaldo S."/>
        </authorList>
    </citation>
    <scope>NUCLEOTIDE SEQUENCE [LARGE SCALE GENOMIC DNA]</scope>
    <source>
        <strain evidence="9">NM4</strain>
    </source>
</reference>
<evidence type="ECO:0000256" key="1">
    <source>
        <dbReference type="ARBA" id="ARBA00004286"/>
    </source>
</evidence>
<dbReference type="GO" id="GO:0003677">
    <property type="term" value="F:DNA binding"/>
    <property type="evidence" value="ECO:0007669"/>
    <property type="project" value="UniProtKB-KW"/>
</dbReference>
<dbReference type="PANTHER" id="PTHR47828">
    <property type="entry name" value="ARCHAEAL HISTONE A"/>
    <property type="match status" value="1"/>
</dbReference>
<keyword evidence="6" id="KW-0238">DNA-binding</keyword>
<dbReference type="Proteomes" id="UP000316217">
    <property type="component" value="Unassembled WGS sequence"/>
</dbReference>
<evidence type="ECO:0000256" key="3">
    <source>
        <dbReference type="ARBA" id="ARBA00008264"/>
    </source>
</evidence>
<dbReference type="Gene3D" id="1.10.20.10">
    <property type="entry name" value="Histone, subunit A"/>
    <property type="match status" value="1"/>
</dbReference>
<dbReference type="InterPro" id="IPR050004">
    <property type="entry name" value="HmfB-like"/>
</dbReference>
<evidence type="ECO:0000313" key="8">
    <source>
        <dbReference type="EMBL" id="RSN75922.1"/>
    </source>
</evidence>
<dbReference type="NCBIfam" id="NF043032">
    <property type="entry name" value="archaea_histone"/>
    <property type="match status" value="1"/>
</dbReference>
<dbReference type="Proteomes" id="UP000277582">
    <property type="component" value="Unassembled WGS sequence"/>
</dbReference>
<dbReference type="OrthoDB" id="7514at2157"/>
<feature type="domain" description="Transcription factor CBF/NF-Y/archaeal histone" evidence="7">
    <location>
        <begin position="8"/>
        <end position="70"/>
    </location>
</feature>
<sequence length="76" mass="8461">MSEKAARYLPLAPVYRIIKDSGAERVSDGARERLAYYMEKLATEVAKHAIDIAKHSKRKTVTSSDIELAVSAILKK</sequence>
<proteinExistence type="inferred from homology"/>
<accession>A0A429GPR3</accession>
<dbReference type="InterPro" id="IPR009072">
    <property type="entry name" value="Histone-fold"/>
</dbReference>
<dbReference type="RefSeq" id="WP_125670958.1">
    <property type="nucleotide sequence ID" value="NZ_RCOS01000066.1"/>
</dbReference>
<evidence type="ECO:0000256" key="5">
    <source>
        <dbReference type="ARBA" id="ARBA00022490"/>
    </source>
</evidence>
<dbReference type="SUPFAM" id="SSF47113">
    <property type="entry name" value="Histone-fold"/>
    <property type="match status" value="1"/>
</dbReference>
<keyword evidence="10" id="KW-1185">Reference proteome</keyword>
<dbReference type="PANTHER" id="PTHR47828:SF1">
    <property type="entry name" value="ARCHAEAL HISTONE A"/>
    <property type="match status" value="1"/>
</dbReference>
<dbReference type="Pfam" id="PF00808">
    <property type="entry name" value="CBFD_NFYB_HMF"/>
    <property type="match status" value="1"/>
</dbReference>
<evidence type="ECO:0000259" key="7">
    <source>
        <dbReference type="Pfam" id="PF00808"/>
    </source>
</evidence>
<reference evidence="8 10" key="1">
    <citation type="submission" date="2018-10" db="EMBL/GenBank/DDBJ databases">
        <title>Co-occurring genomic capacity for anaerobic methane metabolism and dissimilatory sulfite reduction discovered in the Korarchaeota.</title>
        <authorList>
            <person name="Mckay L.J."/>
            <person name="Dlakic M."/>
            <person name="Fields M.W."/>
            <person name="Delmont T.O."/>
            <person name="Eren A.M."/>
            <person name="Jay Z.J."/>
            <person name="Klingelsmith K.B."/>
            <person name="Rusch D.B."/>
            <person name="Inskeep W.P."/>
        </authorList>
    </citation>
    <scope>NUCLEOTIDE SEQUENCE [LARGE SCALE GENOMIC DNA]</scope>
    <source>
        <strain evidence="8 10">MDKW</strain>
    </source>
</reference>
<comment type="subcellular location">
    <subcellularLocation>
        <location evidence="1">Chromosome</location>
    </subcellularLocation>
    <subcellularLocation>
        <location evidence="2">Cytoplasm</location>
    </subcellularLocation>
</comment>
<comment type="similarity">
    <text evidence="3">Belongs to the archaeal histone HMF family.</text>
</comment>
<evidence type="ECO:0000313" key="9">
    <source>
        <dbReference type="EMBL" id="RZN62484.1"/>
    </source>
</evidence>
<dbReference type="EMBL" id="RCOS01000066">
    <property type="protein sequence ID" value="RSN75922.1"/>
    <property type="molecule type" value="Genomic_DNA"/>
</dbReference>
<gene>
    <name evidence="8" type="ORF">D6D85_05135</name>
    <name evidence="9" type="ORF">EF810_02705</name>
</gene>
<evidence type="ECO:0000256" key="6">
    <source>
        <dbReference type="ARBA" id="ARBA00023125"/>
    </source>
</evidence>
<dbReference type="GO" id="GO:0005694">
    <property type="term" value="C:chromosome"/>
    <property type="evidence" value="ECO:0007669"/>
    <property type="project" value="UniProtKB-SubCell"/>
</dbReference>
<keyword evidence="4" id="KW-0158">Chromosome</keyword>
<dbReference type="CDD" id="cd22909">
    <property type="entry name" value="HFD_archaea_histone-like"/>
    <property type="match status" value="1"/>
</dbReference>
<dbReference type="InterPro" id="IPR050947">
    <property type="entry name" value="Archaeal_histone_HMF"/>
</dbReference>
<dbReference type="GO" id="GO:0046982">
    <property type="term" value="F:protein heterodimerization activity"/>
    <property type="evidence" value="ECO:0007669"/>
    <property type="project" value="InterPro"/>
</dbReference>
<organism evidence="8 10">
    <name type="scientific">Candidatus Methanodesulfokora washburnensis</name>
    <dbReference type="NCBI Taxonomy" id="2478471"/>
    <lineage>
        <taxon>Archaea</taxon>
        <taxon>Thermoproteota</taxon>
        <taxon>Candidatus Korarchaeia</taxon>
        <taxon>Candidatus Korarchaeia incertae sedis</taxon>
        <taxon>Candidatus Methanodesulfokora</taxon>
    </lineage>
</organism>
<evidence type="ECO:0000256" key="4">
    <source>
        <dbReference type="ARBA" id="ARBA00022454"/>
    </source>
</evidence>
<evidence type="ECO:0000313" key="11">
    <source>
        <dbReference type="Proteomes" id="UP000316217"/>
    </source>
</evidence>
<dbReference type="GO" id="GO:0005737">
    <property type="term" value="C:cytoplasm"/>
    <property type="evidence" value="ECO:0007669"/>
    <property type="project" value="UniProtKB-SubCell"/>
</dbReference>
<dbReference type="AlphaFoldDB" id="A0A429GPR3"/>
<comment type="caution">
    <text evidence="8">The sequence shown here is derived from an EMBL/GenBank/DDBJ whole genome shotgun (WGS) entry which is preliminary data.</text>
</comment>